<reference evidence="1" key="1">
    <citation type="submission" date="2018-05" db="EMBL/GenBank/DDBJ databases">
        <authorList>
            <person name="Lanie J.A."/>
            <person name="Ng W.-L."/>
            <person name="Kazmierczak K.M."/>
            <person name="Andrzejewski T.M."/>
            <person name="Davidsen T.M."/>
            <person name="Wayne K.J."/>
            <person name="Tettelin H."/>
            <person name="Glass J.I."/>
            <person name="Rusch D."/>
            <person name="Podicherti R."/>
            <person name="Tsui H.-C.T."/>
            <person name="Winkler M.E."/>
        </authorList>
    </citation>
    <scope>NUCLEOTIDE SEQUENCE</scope>
</reference>
<sequence length="125" mass="14043">MKYFLLTFILSSPLLALPRFSAENGVSCNLCHVNPTGSGLRNDYGISLFSMEELPMEKGIKFTDADYTGKIMKNLRFGADLRFQVLSHTDSQEESRTAYFPMQGDLYGNLTVSKGVEVYVKQDLL</sequence>
<proteinExistence type="predicted"/>
<gene>
    <name evidence="1" type="ORF">METZ01_LOCUS139607</name>
</gene>
<evidence type="ECO:0008006" key="2">
    <source>
        <dbReference type="Google" id="ProtNLM"/>
    </source>
</evidence>
<dbReference type="AlphaFoldDB" id="A0A381ZDC1"/>
<organism evidence="1">
    <name type="scientific">marine metagenome</name>
    <dbReference type="NCBI Taxonomy" id="408172"/>
    <lineage>
        <taxon>unclassified sequences</taxon>
        <taxon>metagenomes</taxon>
        <taxon>ecological metagenomes</taxon>
    </lineage>
</organism>
<accession>A0A381ZDC1</accession>
<feature type="non-terminal residue" evidence="1">
    <location>
        <position position="125"/>
    </location>
</feature>
<evidence type="ECO:0000313" key="1">
    <source>
        <dbReference type="EMBL" id="SVA86753.1"/>
    </source>
</evidence>
<protein>
    <recommendedName>
        <fullName evidence="2">Cytochrome c domain-containing protein</fullName>
    </recommendedName>
</protein>
<name>A0A381ZDC1_9ZZZZ</name>
<dbReference type="EMBL" id="UINC01020723">
    <property type="protein sequence ID" value="SVA86753.1"/>
    <property type="molecule type" value="Genomic_DNA"/>
</dbReference>